<name>A0ACC0FHJ4_9ERIC</name>
<proteinExistence type="predicted"/>
<keyword evidence="2" id="KW-1185">Reference proteome</keyword>
<evidence type="ECO:0000313" key="1">
    <source>
        <dbReference type="EMBL" id="KAI7987698.1"/>
    </source>
</evidence>
<dbReference type="EMBL" id="CM045771">
    <property type="protein sequence ID" value="KAI7987698.1"/>
    <property type="molecule type" value="Genomic_DNA"/>
</dbReference>
<organism evidence="1 2">
    <name type="scientific">Camellia lanceoleosa</name>
    <dbReference type="NCBI Taxonomy" id="1840588"/>
    <lineage>
        <taxon>Eukaryota</taxon>
        <taxon>Viridiplantae</taxon>
        <taxon>Streptophyta</taxon>
        <taxon>Embryophyta</taxon>
        <taxon>Tracheophyta</taxon>
        <taxon>Spermatophyta</taxon>
        <taxon>Magnoliopsida</taxon>
        <taxon>eudicotyledons</taxon>
        <taxon>Gunneridae</taxon>
        <taxon>Pentapetalae</taxon>
        <taxon>asterids</taxon>
        <taxon>Ericales</taxon>
        <taxon>Theaceae</taxon>
        <taxon>Camellia</taxon>
    </lineage>
</organism>
<comment type="caution">
    <text evidence="1">The sequence shown here is derived from an EMBL/GenBank/DDBJ whole genome shotgun (WGS) entry which is preliminary data.</text>
</comment>
<reference evidence="1 2" key="1">
    <citation type="journal article" date="2022" name="Plant J.">
        <title>Chromosome-level genome of Camellia lanceoleosa provides a valuable resource for understanding genome evolution and self-incompatibility.</title>
        <authorList>
            <person name="Gong W."/>
            <person name="Xiao S."/>
            <person name="Wang L."/>
            <person name="Liao Z."/>
            <person name="Chang Y."/>
            <person name="Mo W."/>
            <person name="Hu G."/>
            <person name="Li W."/>
            <person name="Zhao G."/>
            <person name="Zhu H."/>
            <person name="Hu X."/>
            <person name="Ji K."/>
            <person name="Xiang X."/>
            <person name="Song Q."/>
            <person name="Yuan D."/>
            <person name="Jin S."/>
            <person name="Zhang L."/>
        </authorList>
    </citation>
    <scope>NUCLEOTIDE SEQUENCE [LARGE SCALE GENOMIC DNA]</scope>
    <source>
        <strain evidence="1">SQ_2022a</strain>
    </source>
</reference>
<evidence type="ECO:0000313" key="2">
    <source>
        <dbReference type="Proteomes" id="UP001060215"/>
    </source>
</evidence>
<accession>A0ACC0FHJ4</accession>
<protein>
    <submittedName>
        <fullName evidence="1">NAC transcription factor ONAC010</fullName>
    </submittedName>
</protein>
<gene>
    <name evidence="1" type="ORF">LOK49_LG13G02782</name>
</gene>
<sequence length="235" mass="26969">MDKESSSPTLYEINVDQNGKQLILPSGYRFSPLDSELVVHYLKKKILNQELPANIITTIDVYSYDSPDQLPLSEFKYGLTNEWYFFTTRSPHNLLLASNGGGWIELSDETVLDNDEVVGYKRRLAFYFAKPLQEMNTDWFIYEYRVNPTSFAPDELLDDTIKEKISSFVVCKVCYKEKDPSMTSSDSSTDSSQGKDKVEILNPQSTQNNENSIFLQIQYSNTIKKRLKQGECTNS</sequence>
<dbReference type="Proteomes" id="UP001060215">
    <property type="component" value="Chromosome 14"/>
</dbReference>